<keyword evidence="6" id="KW-0175">Coiled coil</keyword>
<reference evidence="9 10" key="1">
    <citation type="submission" date="2020-08" db="EMBL/GenBank/DDBJ databases">
        <title>Genomic Encyclopedia of Type Strains, Phase IV (KMG-IV): sequencing the most valuable type-strain genomes for metagenomic binning, comparative biology and taxonomic classification.</title>
        <authorList>
            <person name="Goeker M."/>
        </authorList>
    </citation>
    <scope>NUCLEOTIDE SEQUENCE [LARGE SCALE GENOMIC DNA]</scope>
    <source>
        <strain evidence="9 10">DSM 102134</strain>
    </source>
</reference>
<keyword evidence="5 7" id="KW-0472">Membrane</keyword>
<evidence type="ECO:0000256" key="6">
    <source>
        <dbReference type="SAM" id="Coils"/>
    </source>
</evidence>
<sequence length="619" mass="68015">MQSDIDLRSLLGIVRRQLWLILSIVVGLTALAAIITYSLEPRYSASAQVFVDTAAKGILDADEPTRNSGSDNARVDTEVVITRTDEILLSVINSENLVADDEFGVKISLTDRALQLLRLKSAAAPEPEEAAADVLDNFRDSVRVSRRGMTYVIDVTVTSEDPEKAARLANAVAKASIQKQMDTKVAAIREARDRVQPALEQARQTLTSTSRSIDTFIDRNIELLREQGSPSVGMFYDELTRIRSQRERDFQRLQTLDQTIRQNDYASLFQNLQSDAARELQQRQEELAGQIAQADANEAIELRAELQRVTESIRNEAARAMDQYRGQLATAEQQETSIRSNLLNAVMGSNLPDAAVGDLYSLANQVQSAKKNFDDLSMQAGRMDILAALQLPDSGVISNATPPREPSYPRKGVILPLAFMMALGLGVGLAFVREYFVGGLTSEDQVETVLRLPLVSITPREAEETKAETGAQTLSDIIIRSPLSMFAESVRRIRVAIDQHLFKKQGIREEGSGGTVIMVSSALPNEGKSTMALSLARTYALSGKRTLLIDCDLRKPSLHRHLGLEPSTGFVEFLRGAETGASLPKLTVTDQPTGLTVLLSGRRSSFPTDDLFMARRSHA</sequence>
<comment type="subcellular location">
    <subcellularLocation>
        <location evidence="1">Cell membrane</location>
        <topology evidence="1">Multi-pass membrane protein</topology>
    </subcellularLocation>
</comment>
<dbReference type="Proteomes" id="UP000535501">
    <property type="component" value="Unassembled WGS sequence"/>
</dbReference>
<keyword evidence="10" id="KW-1185">Reference proteome</keyword>
<dbReference type="InterPro" id="IPR050445">
    <property type="entry name" value="Bact_polysacc_biosynth/exp"/>
</dbReference>
<dbReference type="SUPFAM" id="SSF52540">
    <property type="entry name" value="P-loop containing nucleoside triphosphate hydrolases"/>
    <property type="match status" value="1"/>
</dbReference>
<dbReference type="InterPro" id="IPR027417">
    <property type="entry name" value="P-loop_NTPase"/>
</dbReference>
<evidence type="ECO:0000256" key="1">
    <source>
        <dbReference type="ARBA" id="ARBA00004651"/>
    </source>
</evidence>
<keyword evidence="2" id="KW-1003">Cell membrane</keyword>
<dbReference type="PANTHER" id="PTHR32309">
    <property type="entry name" value="TYROSINE-PROTEIN KINASE"/>
    <property type="match status" value="1"/>
</dbReference>
<feature type="domain" description="Polysaccharide chain length determinant N-terminal" evidence="8">
    <location>
        <begin position="4"/>
        <end position="93"/>
    </location>
</feature>
<keyword evidence="3 7" id="KW-0812">Transmembrane</keyword>
<dbReference type="EMBL" id="JACHEJ010000005">
    <property type="protein sequence ID" value="MBB6180369.1"/>
    <property type="molecule type" value="Genomic_DNA"/>
</dbReference>
<evidence type="ECO:0000256" key="5">
    <source>
        <dbReference type="ARBA" id="ARBA00023136"/>
    </source>
</evidence>
<gene>
    <name evidence="9" type="ORF">HNQ75_002348</name>
</gene>
<name>A0A7W9YXU9_9HYPH</name>
<dbReference type="PANTHER" id="PTHR32309:SF13">
    <property type="entry name" value="FERRIC ENTEROBACTIN TRANSPORT PROTEIN FEPE"/>
    <property type="match status" value="1"/>
</dbReference>
<evidence type="ECO:0000256" key="2">
    <source>
        <dbReference type="ARBA" id="ARBA00022475"/>
    </source>
</evidence>
<feature type="coiled-coil region" evidence="6">
    <location>
        <begin position="277"/>
        <end position="334"/>
    </location>
</feature>
<dbReference type="AlphaFoldDB" id="A0A7W9YXU9"/>
<dbReference type="GO" id="GO:0005886">
    <property type="term" value="C:plasma membrane"/>
    <property type="evidence" value="ECO:0007669"/>
    <property type="project" value="UniProtKB-SubCell"/>
</dbReference>
<dbReference type="GO" id="GO:0004713">
    <property type="term" value="F:protein tyrosine kinase activity"/>
    <property type="evidence" value="ECO:0007669"/>
    <property type="project" value="TreeGrafter"/>
</dbReference>
<keyword evidence="4 7" id="KW-1133">Transmembrane helix</keyword>
<evidence type="ECO:0000259" key="8">
    <source>
        <dbReference type="Pfam" id="PF02706"/>
    </source>
</evidence>
<comment type="caution">
    <text evidence="9">The sequence shown here is derived from an EMBL/GenBank/DDBJ whole genome shotgun (WGS) entry which is preliminary data.</text>
</comment>
<dbReference type="Gene3D" id="3.40.50.300">
    <property type="entry name" value="P-loop containing nucleotide triphosphate hydrolases"/>
    <property type="match status" value="1"/>
</dbReference>
<evidence type="ECO:0000313" key="10">
    <source>
        <dbReference type="Proteomes" id="UP000535501"/>
    </source>
</evidence>
<evidence type="ECO:0000256" key="4">
    <source>
        <dbReference type="ARBA" id="ARBA00022989"/>
    </source>
</evidence>
<dbReference type="RefSeq" id="WP_077548448.1">
    <property type="nucleotide sequence ID" value="NZ_JACHEJ010000005.1"/>
</dbReference>
<evidence type="ECO:0000256" key="3">
    <source>
        <dbReference type="ARBA" id="ARBA00022692"/>
    </source>
</evidence>
<evidence type="ECO:0000256" key="7">
    <source>
        <dbReference type="SAM" id="Phobius"/>
    </source>
</evidence>
<organism evidence="9 10">
    <name type="scientific">Pseudorhizobium flavum</name>
    <dbReference type="NCBI Taxonomy" id="1335061"/>
    <lineage>
        <taxon>Bacteria</taxon>
        <taxon>Pseudomonadati</taxon>
        <taxon>Pseudomonadota</taxon>
        <taxon>Alphaproteobacteria</taxon>
        <taxon>Hyphomicrobiales</taxon>
        <taxon>Rhizobiaceae</taxon>
        <taxon>Rhizobium/Agrobacterium group</taxon>
        <taxon>Pseudorhizobium</taxon>
    </lineage>
</organism>
<feature type="transmembrane region" description="Helical" evidence="7">
    <location>
        <begin position="18"/>
        <end position="39"/>
    </location>
</feature>
<evidence type="ECO:0000313" key="9">
    <source>
        <dbReference type="EMBL" id="MBB6180369.1"/>
    </source>
</evidence>
<proteinExistence type="predicted"/>
<dbReference type="Pfam" id="PF02706">
    <property type="entry name" value="Wzz"/>
    <property type="match status" value="1"/>
</dbReference>
<protein>
    <submittedName>
        <fullName evidence="9">Uncharacterized protein involved in exopolysaccharide biosynthesis</fullName>
    </submittedName>
</protein>
<accession>A0A7W9YXU9</accession>
<dbReference type="InterPro" id="IPR003856">
    <property type="entry name" value="LPS_length_determ_N"/>
</dbReference>